<evidence type="ECO:0000256" key="3">
    <source>
        <dbReference type="SAM" id="MobiDB-lite"/>
    </source>
</evidence>
<dbReference type="PANTHER" id="PTHR46363">
    <property type="entry name" value="DEOXYRIBONUCLEASE TATDN2-RELATED"/>
    <property type="match status" value="1"/>
</dbReference>
<feature type="region of interest" description="Disordered" evidence="3">
    <location>
        <begin position="51"/>
        <end position="88"/>
    </location>
</feature>
<feature type="compositionally biased region" description="Low complexity" evidence="3">
    <location>
        <begin position="196"/>
        <end position="208"/>
    </location>
</feature>
<evidence type="ECO:0000256" key="1">
    <source>
        <dbReference type="ARBA" id="ARBA00009275"/>
    </source>
</evidence>
<reference evidence="5" key="1">
    <citation type="submission" date="2025-08" db="UniProtKB">
        <authorList>
            <consortium name="Ensembl"/>
        </authorList>
    </citation>
    <scope>IDENTIFICATION</scope>
</reference>
<feature type="region of interest" description="Disordered" evidence="3">
    <location>
        <begin position="225"/>
        <end position="248"/>
    </location>
</feature>
<feature type="compositionally biased region" description="Polar residues" evidence="3">
    <location>
        <begin position="58"/>
        <end position="72"/>
    </location>
</feature>
<dbReference type="FunFam" id="3.20.20.140:FF:000027">
    <property type="entry name" value="putative deoxyribonuclease TATDN2"/>
    <property type="match status" value="1"/>
</dbReference>
<keyword evidence="6" id="KW-1185">Reference proteome</keyword>
<dbReference type="Pfam" id="PF01026">
    <property type="entry name" value="TatD_DNase"/>
    <property type="match status" value="1"/>
</dbReference>
<dbReference type="InterPro" id="IPR001130">
    <property type="entry name" value="TatD-like"/>
</dbReference>
<feature type="compositionally biased region" description="Polar residues" evidence="3">
    <location>
        <begin position="225"/>
        <end position="246"/>
    </location>
</feature>
<comment type="similarity">
    <text evidence="1">Belongs to the metallo-dependent hydrolases superfamily. TatD-type hydrolase family.</text>
</comment>
<evidence type="ECO:0000313" key="6">
    <source>
        <dbReference type="Proteomes" id="UP000261600"/>
    </source>
</evidence>
<keyword evidence="4" id="KW-1133">Transmembrane helix</keyword>
<feature type="transmembrane region" description="Helical" evidence="4">
    <location>
        <begin position="7"/>
        <end position="24"/>
    </location>
</feature>
<feature type="compositionally biased region" description="Polar residues" evidence="3">
    <location>
        <begin position="132"/>
        <end position="146"/>
    </location>
</feature>
<feature type="region of interest" description="Disordered" evidence="3">
    <location>
        <begin position="123"/>
        <end position="162"/>
    </location>
</feature>
<dbReference type="SUPFAM" id="SSF51556">
    <property type="entry name" value="Metallo-dependent hydrolases"/>
    <property type="match status" value="1"/>
</dbReference>
<dbReference type="Proteomes" id="UP000261600">
    <property type="component" value="Unplaced"/>
</dbReference>
<name>A0A3Q3JQQ1_MONAL</name>
<keyword evidence="4" id="KW-0472">Membrane</keyword>
<dbReference type="AlphaFoldDB" id="A0A3Q3JQQ1"/>
<dbReference type="GO" id="GO:0016788">
    <property type="term" value="F:hydrolase activity, acting on ester bonds"/>
    <property type="evidence" value="ECO:0007669"/>
    <property type="project" value="InterPro"/>
</dbReference>
<accession>A0A3Q3JQQ1</accession>
<reference evidence="5" key="2">
    <citation type="submission" date="2025-09" db="UniProtKB">
        <authorList>
            <consortium name="Ensembl"/>
        </authorList>
    </citation>
    <scope>IDENTIFICATION</scope>
</reference>
<organism evidence="5 6">
    <name type="scientific">Monopterus albus</name>
    <name type="common">Swamp eel</name>
    <dbReference type="NCBI Taxonomy" id="43700"/>
    <lineage>
        <taxon>Eukaryota</taxon>
        <taxon>Metazoa</taxon>
        <taxon>Chordata</taxon>
        <taxon>Craniata</taxon>
        <taxon>Vertebrata</taxon>
        <taxon>Euteleostomi</taxon>
        <taxon>Actinopterygii</taxon>
        <taxon>Neopterygii</taxon>
        <taxon>Teleostei</taxon>
        <taxon>Neoteleostei</taxon>
        <taxon>Acanthomorphata</taxon>
        <taxon>Anabantaria</taxon>
        <taxon>Synbranchiformes</taxon>
        <taxon>Synbranchidae</taxon>
        <taxon>Monopterus</taxon>
    </lineage>
</organism>
<dbReference type="STRING" id="43700.ENSMALP00000022783"/>
<dbReference type="PROSITE" id="PS01090">
    <property type="entry name" value="TATD_2"/>
    <property type="match status" value="1"/>
</dbReference>
<dbReference type="PANTHER" id="PTHR46363:SF1">
    <property type="entry name" value="DEOXYRIBONUCLEASE TATDN2-RELATED"/>
    <property type="match status" value="1"/>
</dbReference>
<dbReference type="PROSITE" id="PS01137">
    <property type="entry name" value="TATD_1"/>
    <property type="match status" value="1"/>
</dbReference>
<keyword evidence="2" id="KW-0378">Hydrolase</keyword>
<keyword evidence="4" id="KW-0812">Transmembrane</keyword>
<sequence length="752" mass="84368">MFSHRCLFGVINELFIPFLIVYLIKISDMDSSRKRLTFKWLRTTVSSPAHLDRRDSSLRTPSRWNMSPQDSNILPLGDSPGSEDLGALSLDTPKRKAEVLGESVSSLSQVKLRKLSRQISETFRTSKKEAMDSSSEQLKSTESQKASPPPSHSFILKKKERTPEEGSKAIYRMAVIAAIGSTKARLSPSDISRTDSNNLASPLLSSPLKTKEPSVASFDRLVMSKNSSSIKPENKSEANSTAQEDQGSFPCVFEDTEAQSDSLEQKADARSIVLKGEDSPQRSHIQYSVCVETPSQDTLFATENEPEAEDCDVSLCALRYSPESLPCVMTHLKGASDSQQHQSPSVNTQGTTTSSPILVYTNETSDGIFTATQDVEMPFSTSQRTVHVSFRPAQLPNASPSSRTETKNFFSSKTMTCLSDPFALPLYSRRVVSNSTTTRRWSDVSSSMHHPLYSLTHSSTPKRRFSLGQEQMWTSYPSLNDQVGFIDTHCHIDMLYGKLGFRGTFNSFRRLYKNSFPSEFQGCITDFCNPGIMVKEALWEGLLAEDMVWGAFGCHPHFAKEYSSVHEQNILMAMRHPKAVAFGEMGLDYSHKNSTNISRQKEVFERQLRLAVAMQKPLLIHCRDADDDLLEIMKKCVPREYKIHRHCFTNSYPVIEPFLTEFPNLYVGFTALITYFSATEARDAVCQIPLDRIVLETDAPYFLPRQVHKDVCRFSHPGMGIHTLQELSLLKGENMTTVCAALRNNTTQLYGI</sequence>
<dbReference type="Ensembl" id="ENSMALT00000023218.1">
    <property type="protein sequence ID" value="ENSMALP00000022783.1"/>
    <property type="gene ID" value="ENSMALG00000015906.1"/>
</dbReference>
<protein>
    <recommendedName>
        <fullName evidence="7">TatD DNase domain containing 2</fullName>
    </recommendedName>
</protein>
<evidence type="ECO:0000256" key="2">
    <source>
        <dbReference type="ARBA" id="ARBA00022801"/>
    </source>
</evidence>
<evidence type="ECO:0000313" key="5">
    <source>
        <dbReference type="Ensembl" id="ENSMALP00000022783.1"/>
    </source>
</evidence>
<evidence type="ECO:0008006" key="7">
    <source>
        <dbReference type="Google" id="ProtNLM"/>
    </source>
</evidence>
<feature type="region of interest" description="Disordered" evidence="3">
    <location>
        <begin position="184"/>
        <end position="210"/>
    </location>
</feature>
<proteinExistence type="inferred from homology"/>
<evidence type="ECO:0000256" key="4">
    <source>
        <dbReference type="SAM" id="Phobius"/>
    </source>
</evidence>
<dbReference type="CDD" id="cd01310">
    <property type="entry name" value="TatD_DNAse"/>
    <property type="match status" value="1"/>
</dbReference>
<dbReference type="Gene3D" id="3.20.20.140">
    <property type="entry name" value="Metal-dependent hydrolases"/>
    <property type="match status" value="1"/>
</dbReference>
<dbReference type="PROSITE" id="PS01091">
    <property type="entry name" value="TATD_3"/>
    <property type="match status" value="1"/>
</dbReference>
<dbReference type="InterPro" id="IPR032466">
    <property type="entry name" value="Metal_Hydrolase"/>
</dbReference>
<dbReference type="InterPro" id="IPR018228">
    <property type="entry name" value="DNase_TatD-rel_CS"/>
</dbReference>